<protein>
    <recommendedName>
        <fullName evidence="2">HTH CENPB-type domain-containing protein</fullName>
    </recommendedName>
</protein>
<dbReference type="InterPro" id="IPR009057">
    <property type="entry name" value="Homeodomain-like_sf"/>
</dbReference>
<dbReference type="GO" id="GO:0003677">
    <property type="term" value="F:DNA binding"/>
    <property type="evidence" value="ECO:0007669"/>
    <property type="project" value="UniProtKB-KW"/>
</dbReference>
<evidence type="ECO:0000259" key="2">
    <source>
        <dbReference type="PROSITE" id="PS51253"/>
    </source>
</evidence>
<evidence type="ECO:0000256" key="1">
    <source>
        <dbReference type="ARBA" id="ARBA00023125"/>
    </source>
</evidence>
<proteinExistence type="predicted"/>
<keyword evidence="4" id="KW-1185">Reference proteome</keyword>
<dbReference type="AlphaFoldDB" id="A0A8C8S797"/>
<dbReference type="SUPFAM" id="SSF46689">
    <property type="entry name" value="Homeodomain-like"/>
    <property type="match status" value="1"/>
</dbReference>
<dbReference type="Proteomes" id="UP000694393">
    <property type="component" value="Unplaced"/>
</dbReference>
<dbReference type="Ensembl" id="ENSPCET00000016054.1">
    <property type="protein sequence ID" value="ENSPCEP00000015501.1"/>
    <property type="gene ID" value="ENSPCEG00000012230.1"/>
</dbReference>
<dbReference type="InterPro" id="IPR006600">
    <property type="entry name" value="HTH_CenpB_DNA-bd_dom"/>
</dbReference>
<reference evidence="3" key="2">
    <citation type="submission" date="2025-09" db="UniProtKB">
        <authorList>
            <consortium name="Ensembl"/>
        </authorList>
    </citation>
    <scope>IDENTIFICATION</scope>
</reference>
<accession>A0A8C8S797</accession>
<organism evidence="3 4">
    <name type="scientific">Pelusios castaneus</name>
    <name type="common">West African mud turtle</name>
    <dbReference type="NCBI Taxonomy" id="367368"/>
    <lineage>
        <taxon>Eukaryota</taxon>
        <taxon>Metazoa</taxon>
        <taxon>Chordata</taxon>
        <taxon>Craniata</taxon>
        <taxon>Vertebrata</taxon>
        <taxon>Euteleostomi</taxon>
        <taxon>Archelosauria</taxon>
        <taxon>Testudinata</taxon>
        <taxon>Testudines</taxon>
        <taxon>Pleurodira</taxon>
        <taxon>Pelomedusidae</taxon>
        <taxon>Pelusios</taxon>
    </lineage>
</organism>
<dbReference type="Gene3D" id="1.10.10.60">
    <property type="entry name" value="Homeodomain-like"/>
    <property type="match status" value="1"/>
</dbReference>
<feature type="domain" description="HTH CENPB-type" evidence="2">
    <location>
        <begin position="1"/>
        <end position="79"/>
    </location>
</feature>
<dbReference type="Pfam" id="PF03221">
    <property type="entry name" value="HTH_Tnp_Tc5"/>
    <property type="match status" value="1"/>
</dbReference>
<sequence>MMSIHENMEKLLMVWLTEKQLSGDTVMEAIICEKARAIYADLLQQTPGTSTDEVSGEPFKASQGWFENFKKRTTCFSYLKTCNKKMRCFLGVRNGLMAFQFISMGKIDLTYE</sequence>
<keyword evidence="1" id="KW-0238">DNA-binding</keyword>
<evidence type="ECO:0000313" key="3">
    <source>
        <dbReference type="Ensembl" id="ENSPCEP00000015501.1"/>
    </source>
</evidence>
<dbReference type="PROSITE" id="PS51253">
    <property type="entry name" value="HTH_CENPB"/>
    <property type="match status" value="1"/>
</dbReference>
<evidence type="ECO:0000313" key="4">
    <source>
        <dbReference type="Proteomes" id="UP000694393"/>
    </source>
</evidence>
<name>A0A8C8S797_9SAUR</name>
<reference evidence="3" key="1">
    <citation type="submission" date="2025-08" db="UniProtKB">
        <authorList>
            <consortium name="Ensembl"/>
        </authorList>
    </citation>
    <scope>IDENTIFICATION</scope>
</reference>